<proteinExistence type="predicted"/>
<keyword evidence="2" id="KW-0472">Membrane</keyword>
<keyword evidence="3" id="KW-0732">Signal</keyword>
<name>A0A8H9MY92_VIBVL</name>
<feature type="compositionally biased region" description="Gly residues" evidence="1">
    <location>
        <begin position="690"/>
        <end position="702"/>
    </location>
</feature>
<evidence type="ECO:0000256" key="3">
    <source>
        <dbReference type="SAM" id="SignalP"/>
    </source>
</evidence>
<dbReference type="Gene3D" id="2.160.20.110">
    <property type="match status" value="2"/>
</dbReference>
<feature type="chain" id="PRO_5034996776" description="Cadherin domain-containing protein" evidence="3">
    <location>
        <begin position="23"/>
        <end position="745"/>
    </location>
</feature>
<evidence type="ECO:0000256" key="1">
    <source>
        <dbReference type="SAM" id="MobiDB-lite"/>
    </source>
</evidence>
<dbReference type="Proteomes" id="UP000863257">
    <property type="component" value="Unassembled WGS sequence"/>
</dbReference>
<dbReference type="AlphaFoldDB" id="A0A8H9MY92"/>
<feature type="region of interest" description="Disordered" evidence="1">
    <location>
        <begin position="688"/>
        <end position="707"/>
    </location>
</feature>
<accession>A0A8H9MY92</accession>
<comment type="caution">
    <text evidence="4">The sequence shown here is derived from an EMBL/GenBank/DDBJ whole genome shotgun (WGS) entry which is preliminary data.</text>
</comment>
<evidence type="ECO:0000256" key="2">
    <source>
        <dbReference type="SAM" id="Phobius"/>
    </source>
</evidence>
<evidence type="ECO:0000313" key="5">
    <source>
        <dbReference type="Proteomes" id="UP000863257"/>
    </source>
</evidence>
<gene>
    <name evidence="4" type="ORF">I7730_01495</name>
</gene>
<protein>
    <recommendedName>
        <fullName evidence="6">Cadherin domain-containing protein</fullName>
    </recommendedName>
</protein>
<reference evidence="4" key="2">
    <citation type="submission" date="2019-01" db="EMBL/GenBank/DDBJ databases">
        <authorList>
            <consortium name="NCBI Pathogen Detection Project"/>
        </authorList>
    </citation>
    <scope>NUCLEOTIDE SEQUENCE</scope>
    <source>
        <strain evidence="4">BCW_3452</strain>
    </source>
</reference>
<reference evidence="4" key="1">
    <citation type="journal article" date="2018" name="Genome Biol.">
        <title>SKESA: strategic k-mer extension for scrupulous assemblies.</title>
        <authorList>
            <person name="Souvorov A."/>
            <person name="Agarwala R."/>
            <person name="Lipman D.J."/>
        </authorList>
    </citation>
    <scope>NUCLEOTIDE SEQUENCE</scope>
    <source>
        <strain evidence="4">BCW_3452</strain>
    </source>
</reference>
<feature type="transmembrane region" description="Helical" evidence="2">
    <location>
        <begin position="719"/>
        <end position="740"/>
    </location>
</feature>
<sequence>MRFSISAGLLTALILSSVPTFATTPSPPAVDGQISNLAELRWLSQNSSAWTKDWVLTADIDAGDTINWNDGQGFLPIGTESQRYSANFDGGGYTISNLYIDRPEQDQVGLFGYITFSNYTLSNLTLDGANITGRKFVGSFAGTTYYTTLANLSVKNSQIKGVEQVGGVQGVGLSSSGNDITVEGALVEATGSSRDSLAGGFSGTGTNLAEFHNINITAVVKSNYRAGGVVGLSENGGDWFDVTLGVDVSAPDAAGGFVGFGRNIEIDGLYGDVKVTGEGTGYYSGIGGVVGYSGSISRVHNCELNVDVTGTLLVGGIFGSVASSGDEVKNCSITGNVAGAVAVGGLAGLVSSASALFTDVSINSNSSISGTEYVGGLFGITLGGYDDRNYVRLSSSAKVSGVDKVGGFTGTYLPYWNLIFTQSYFDGELSSGITSGGMIGYVQSERIRSIDQIRGYLPNTDAANIVIKDSYSSPLFLNGNEGALISPHPSIATFSLDGSYVSIVSEDPNTLPDIPLYIGTPLGSNANTYVVGGGTSVQEGISNIEESNSTNKSLYSGFDFTTPWSQGVWVMDMESKKPVLSAEEVPLFTAPSEADGNLPDLKLEVGESHEITVNAYMASAGTDDGVTYELVADKEGIANIDEYGQILIEPTSKEHAGELNLSVMARHGAAKNYLDTFKVDVVIPDNTVDGGNGDSTDGGGNLSDGDNSTDINIHGDVNISGGSTAPVVLIMLVVIAIFRIKHITN</sequence>
<organism evidence="4 5">
    <name type="scientific">Vibrio vulnificus</name>
    <dbReference type="NCBI Taxonomy" id="672"/>
    <lineage>
        <taxon>Bacteria</taxon>
        <taxon>Pseudomonadati</taxon>
        <taxon>Pseudomonadota</taxon>
        <taxon>Gammaproteobacteria</taxon>
        <taxon>Vibrionales</taxon>
        <taxon>Vibrionaceae</taxon>
        <taxon>Vibrio</taxon>
    </lineage>
</organism>
<keyword evidence="2" id="KW-0812">Transmembrane</keyword>
<feature type="signal peptide" evidence="3">
    <location>
        <begin position="1"/>
        <end position="22"/>
    </location>
</feature>
<evidence type="ECO:0000313" key="4">
    <source>
        <dbReference type="EMBL" id="HAS8538471.1"/>
    </source>
</evidence>
<keyword evidence="2" id="KW-1133">Transmembrane helix</keyword>
<dbReference type="EMBL" id="DACRBY010000001">
    <property type="protein sequence ID" value="HAS8538471.1"/>
    <property type="molecule type" value="Genomic_DNA"/>
</dbReference>
<evidence type="ECO:0008006" key="6">
    <source>
        <dbReference type="Google" id="ProtNLM"/>
    </source>
</evidence>